<comment type="caution">
    <text evidence="1">The sequence shown here is derived from an EMBL/GenBank/DDBJ whole genome shotgun (WGS) entry which is preliminary data.</text>
</comment>
<proteinExistence type="predicted"/>
<reference evidence="1" key="1">
    <citation type="submission" date="2023-03" db="EMBL/GenBank/DDBJ databases">
        <title>Massive genome expansion in bonnet fungi (Mycena s.s.) driven by repeated elements and novel gene families across ecological guilds.</title>
        <authorList>
            <consortium name="Lawrence Berkeley National Laboratory"/>
            <person name="Harder C.B."/>
            <person name="Miyauchi S."/>
            <person name="Viragh M."/>
            <person name="Kuo A."/>
            <person name="Thoen E."/>
            <person name="Andreopoulos B."/>
            <person name="Lu D."/>
            <person name="Skrede I."/>
            <person name="Drula E."/>
            <person name="Henrissat B."/>
            <person name="Morin E."/>
            <person name="Kohler A."/>
            <person name="Barry K."/>
            <person name="LaButti K."/>
            <person name="Morin E."/>
            <person name="Salamov A."/>
            <person name="Lipzen A."/>
            <person name="Mereny Z."/>
            <person name="Hegedus B."/>
            <person name="Baldrian P."/>
            <person name="Stursova M."/>
            <person name="Weitz H."/>
            <person name="Taylor A."/>
            <person name="Grigoriev I.V."/>
            <person name="Nagy L.G."/>
            <person name="Martin F."/>
            <person name="Kauserud H."/>
        </authorList>
    </citation>
    <scope>NUCLEOTIDE SEQUENCE</scope>
    <source>
        <strain evidence="1">CBHHK173m</strain>
    </source>
</reference>
<dbReference type="EMBL" id="JARJCN010000058">
    <property type="protein sequence ID" value="KAJ7079713.1"/>
    <property type="molecule type" value="Genomic_DNA"/>
</dbReference>
<accession>A0AAD6TU17</accession>
<organism evidence="1 2">
    <name type="scientific">Mycena belliarum</name>
    <dbReference type="NCBI Taxonomy" id="1033014"/>
    <lineage>
        <taxon>Eukaryota</taxon>
        <taxon>Fungi</taxon>
        <taxon>Dikarya</taxon>
        <taxon>Basidiomycota</taxon>
        <taxon>Agaricomycotina</taxon>
        <taxon>Agaricomycetes</taxon>
        <taxon>Agaricomycetidae</taxon>
        <taxon>Agaricales</taxon>
        <taxon>Marasmiineae</taxon>
        <taxon>Mycenaceae</taxon>
        <taxon>Mycena</taxon>
    </lineage>
</organism>
<protein>
    <submittedName>
        <fullName evidence="1">Uncharacterized protein</fullName>
    </submittedName>
</protein>
<gene>
    <name evidence="1" type="ORF">B0H15DRAFT_493643</name>
</gene>
<dbReference type="Proteomes" id="UP001222325">
    <property type="component" value="Unassembled WGS sequence"/>
</dbReference>
<evidence type="ECO:0000313" key="1">
    <source>
        <dbReference type="EMBL" id="KAJ7079713.1"/>
    </source>
</evidence>
<evidence type="ECO:0000313" key="2">
    <source>
        <dbReference type="Proteomes" id="UP001222325"/>
    </source>
</evidence>
<name>A0AAD6TU17_9AGAR</name>
<sequence>MVDKLIEAIETDLDRLLPTNQQLKNALESRVSRLADDWEDAFGDKTSCTYKDTENGTNEASELLLQTFLIKTFEAIQATSPAPGPEQLKFSVKEAARDAKSFRIDNTIHLASTGKYILGMKDKPANLLPQAVAQLVRRGLSCGVVEVEEDVSQDQDQPNWWIVANKGALYAAAYNVDWVIVGSVTAYCVGLRTDGHMLWSPTYNRRNWGDEASPENADPITNIFESEAAPAGAQTGLLLLLLPVVLKGLMGQGCPGSRNYFPSFIDSRKTVH</sequence>
<dbReference type="AlphaFoldDB" id="A0AAD6TU17"/>
<keyword evidence="2" id="KW-1185">Reference proteome</keyword>